<dbReference type="EMBL" id="FP103042">
    <property type="protein sequence ID" value="CAX21812.1"/>
    <property type="molecule type" value="Genomic_DNA"/>
</dbReference>
<proteinExistence type="predicted"/>
<evidence type="ECO:0000313" key="1">
    <source>
        <dbReference type="EMBL" id="CAX21812.1"/>
    </source>
</evidence>
<sequence length="155" mass="18032">MQTKDPELVRPRFVHAMHEIEARWARLTAGPAVLSEREAHELAAPAHDRWITKHRDNLSQNPWRTDLFARVWQKRRLGLWRRPDVVYQVRSGEDEMEAWCLKQTDTLTAKKGLQTNDDGRRILAKAFSPAIQRASLKLGRGLIKLAAPRVWLRIL</sequence>
<organism evidence="1 2">
    <name type="scientific">Methylorubrum extorquens (strain DSM 6343 / CIP 106787 / DM4)</name>
    <name type="common">Methylobacterium extorquens</name>
    <dbReference type="NCBI Taxonomy" id="661410"/>
    <lineage>
        <taxon>Bacteria</taxon>
        <taxon>Pseudomonadati</taxon>
        <taxon>Pseudomonadota</taxon>
        <taxon>Alphaproteobacteria</taxon>
        <taxon>Hyphomicrobiales</taxon>
        <taxon>Methylobacteriaceae</taxon>
        <taxon>Methylorubrum</taxon>
    </lineage>
</organism>
<evidence type="ECO:0000313" key="2">
    <source>
        <dbReference type="Proteomes" id="UP000008070"/>
    </source>
</evidence>
<accession>C7C6Q8</accession>
<reference evidence="2" key="1">
    <citation type="journal article" date="2009" name="PLoS ONE">
        <title>Methylobacterium genome sequences: a reference blueprint to investigate microbial metabolism of C1 compounds from natural and industrial sources.</title>
        <authorList>
            <person name="Vuilleumier S."/>
            <person name="Chistoserdova L."/>
            <person name="Lee M.-C."/>
            <person name="Bringel F."/>
            <person name="Lajus A."/>
            <person name="Zhou Y."/>
            <person name="Gourion B."/>
            <person name="Barbe V."/>
            <person name="Chang J."/>
            <person name="Cruveiller S."/>
            <person name="Dossat C."/>
            <person name="Gillett W."/>
            <person name="Gruffaz C."/>
            <person name="Haugen E."/>
            <person name="Hourcade E."/>
            <person name="Levy R."/>
            <person name="Mangenot S."/>
            <person name="Muller E."/>
            <person name="Nadalig T."/>
            <person name="Pagni M."/>
            <person name="Penny C."/>
            <person name="Peyraud R."/>
            <person name="Robinson D.G."/>
            <person name="Roche D."/>
            <person name="Rouy Z."/>
            <person name="Saenampechek C."/>
            <person name="Salvignol G."/>
            <person name="Vallenet D."/>
            <person name="Wu Z."/>
            <person name="Marx C.J."/>
            <person name="Vorholt J.A."/>
            <person name="Olson M.V."/>
            <person name="Kaul R."/>
            <person name="Weissenbach J."/>
            <person name="Medigue C."/>
            <person name="Lidstrom M.E."/>
        </authorList>
    </citation>
    <scope>NUCLEOTIDE SEQUENCE [LARGE SCALE GENOMIC DNA]</scope>
    <source>
        <strain evidence="2">DSM 6343 / CIP 106787 / DM4</strain>
    </source>
</reference>
<dbReference type="KEGG" id="mdi:METDI0138"/>
<name>C7C6Q8_METED</name>
<gene>
    <name evidence="1" type="ORF">METD_I0138</name>
</gene>
<dbReference type="Proteomes" id="UP000008070">
    <property type="component" value="Chromosome"/>
</dbReference>
<dbReference type="HOGENOM" id="CLU_1693435_0_0_5"/>
<dbReference type="AlphaFoldDB" id="C7C6Q8"/>
<protein>
    <submittedName>
        <fullName evidence="1">Uncharacterized protein</fullName>
    </submittedName>
</protein>